<dbReference type="Proteomes" id="UP000192761">
    <property type="component" value="Unassembled WGS sequence"/>
</dbReference>
<sequence>MDDTRHQLAIQALARYWQAHPQAADTVEGMRAWWIPEVAISTDALAELLAWLESRRVVVASTAVDGRVRYALADPARTTATGALIPAEGPHVDDSASLSRPEEM</sequence>
<name>A0A1W1X730_9NEIS</name>
<reference evidence="2 3" key="1">
    <citation type="submission" date="2017-04" db="EMBL/GenBank/DDBJ databases">
        <authorList>
            <person name="Afonso C.L."/>
            <person name="Miller P.J."/>
            <person name="Scott M.A."/>
            <person name="Spackman E."/>
            <person name="Goraichik I."/>
            <person name="Dimitrov K.M."/>
            <person name="Suarez D.L."/>
            <person name="Swayne D.E."/>
        </authorList>
    </citation>
    <scope>NUCLEOTIDE SEQUENCE [LARGE SCALE GENOMIC DNA]</scope>
    <source>
        <strain evidence="2 3">DSM 23236</strain>
    </source>
</reference>
<proteinExistence type="predicted"/>
<gene>
    <name evidence="2" type="ORF">SAMN02745857_00783</name>
</gene>
<dbReference type="AlphaFoldDB" id="A0A1W1X730"/>
<evidence type="ECO:0000313" key="2">
    <source>
        <dbReference type="EMBL" id="SMC19752.1"/>
    </source>
</evidence>
<accession>A0A1W1X730</accession>
<dbReference type="STRING" id="1121001.SAMN02745857_00783"/>
<feature type="compositionally biased region" description="Basic and acidic residues" evidence="1">
    <location>
        <begin position="90"/>
        <end position="104"/>
    </location>
</feature>
<dbReference type="EMBL" id="FWXD01000003">
    <property type="protein sequence ID" value="SMC19752.1"/>
    <property type="molecule type" value="Genomic_DNA"/>
</dbReference>
<protein>
    <submittedName>
        <fullName evidence="2">Uncharacterized protein</fullName>
    </submittedName>
</protein>
<dbReference type="RefSeq" id="WP_084089234.1">
    <property type="nucleotide sequence ID" value="NZ_FWXD01000003.1"/>
</dbReference>
<organism evidence="2 3">
    <name type="scientific">Andreprevotia lacus DSM 23236</name>
    <dbReference type="NCBI Taxonomy" id="1121001"/>
    <lineage>
        <taxon>Bacteria</taxon>
        <taxon>Pseudomonadati</taxon>
        <taxon>Pseudomonadota</taxon>
        <taxon>Betaproteobacteria</taxon>
        <taxon>Neisseriales</taxon>
        <taxon>Chitinibacteraceae</taxon>
        <taxon>Andreprevotia</taxon>
    </lineage>
</organism>
<dbReference type="OrthoDB" id="9794260at2"/>
<evidence type="ECO:0000256" key="1">
    <source>
        <dbReference type="SAM" id="MobiDB-lite"/>
    </source>
</evidence>
<keyword evidence="3" id="KW-1185">Reference proteome</keyword>
<evidence type="ECO:0000313" key="3">
    <source>
        <dbReference type="Proteomes" id="UP000192761"/>
    </source>
</evidence>
<feature type="region of interest" description="Disordered" evidence="1">
    <location>
        <begin position="81"/>
        <end position="104"/>
    </location>
</feature>